<feature type="domain" description="ABC-2 type transporter transmembrane" evidence="7">
    <location>
        <begin position="19"/>
        <end position="371"/>
    </location>
</feature>
<dbReference type="GO" id="GO:0140359">
    <property type="term" value="F:ABC-type transporter activity"/>
    <property type="evidence" value="ECO:0007669"/>
    <property type="project" value="InterPro"/>
</dbReference>
<feature type="transmembrane region" description="Helical" evidence="6">
    <location>
        <begin position="350"/>
        <end position="371"/>
    </location>
</feature>
<keyword evidence="4 6" id="KW-1133">Transmembrane helix</keyword>
<dbReference type="GO" id="GO:0005886">
    <property type="term" value="C:plasma membrane"/>
    <property type="evidence" value="ECO:0007669"/>
    <property type="project" value="UniProtKB-SubCell"/>
</dbReference>
<dbReference type="RefSeq" id="WP_071482378.1">
    <property type="nucleotide sequence ID" value="NZ_CP024899.1"/>
</dbReference>
<keyword evidence="5 6" id="KW-0472">Membrane</keyword>
<dbReference type="STRING" id="441209.GCA_001870665_03395"/>
<sequence>MLAVMLREFRLILRRPALLGLVVVLPVLMLVVLTGIFRAGIPTGMAVVVVDLDRSDLSRSITRMLDAAPEITVREQALSLTDARAKIVAGHARGAIYLPQGLERDILRGAPPEIVIFYDNQHMSAGSLVARGARGAIDAALTGLRLSVRQGQGEAPVQAMVSIQPIPLQAHALFNPAFDYVHFLLAALVPTVLQIIAAAATAYAISLDFGPGRHPQVLARMAGGVLPAMLGKILPYTVIFLLILGLSDIALYGWLGVPLRGSLLLMATGAVLFVLGVQLIGAAAFVLTRDMGRAASIIAVITAPAFGFMGLGFPREAMSQLAQAWGALIPGTWYVQLRIDQSLRETPLDISVWSVVWLACIAVALGALVLLRLVRLRREIEATS</sequence>
<dbReference type="EMBL" id="CP024899">
    <property type="protein sequence ID" value="ATX67494.1"/>
    <property type="molecule type" value="Genomic_DNA"/>
</dbReference>
<keyword evidence="2" id="KW-1003">Cell membrane</keyword>
<dbReference type="Gene3D" id="3.40.1710.10">
    <property type="entry name" value="abc type-2 transporter like domain"/>
    <property type="match status" value="1"/>
</dbReference>
<dbReference type="AlphaFoldDB" id="A0A2K8KDI1"/>
<evidence type="ECO:0000256" key="3">
    <source>
        <dbReference type="ARBA" id="ARBA00022692"/>
    </source>
</evidence>
<dbReference type="OrthoDB" id="9784671at2"/>
<gene>
    <name evidence="8" type="ORF">BG454_18125</name>
</gene>
<evidence type="ECO:0000313" key="8">
    <source>
        <dbReference type="EMBL" id="ATX67494.1"/>
    </source>
</evidence>
<evidence type="ECO:0000256" key="1">
    <source>
        <dbReference type="ARBA" id="ARBA00004651"/>
    </source>
</evidence>
<evidence type="ECO:0000256" key="5">
    <source>
        <dbReference type="ARBA" id="ARBA00023136"/>
    </source>
</evidence>
<proteinExistence type="predicted"/>
<comment type="subcellular location">
    <subcellularLocation>
        <location evidence="1">Cell membrane</location>
        <topology evidence="1">Multi-pass membrane protein</topology>
    </subcellularLocation>
</comment>
<accession>A0A2K8KDI1</accession>
<feature type="transmembrane region" description="Helical" evidence="6">
    <location>
        <begin position="263"/>
        <end position="287"/>
    </location>
</feature>
<reference evidence="8 9" key="1">
    <citation type="submission" date="2017-11" db="EMBL/GenBank/DDBJ databases">
        <title>Revised Sequence and Annotation of the Rhodobaca barguzinensis strain alga05 Genome.</title>
        <authorList>
            <person name="Kopejtka K."/>
            <person name="Tomasch J.M."/>
            <person name="Bunk B."/>
            <person name="Koblizek M."/>
        </authorList>
    </citation>
    <scope>NUCLEOTIDE SEQUENCE [LARGE SCALE GENOMIC DNA]</scope>
    <source>
        <strain evidence="9">alga05</strain>
    </source>
</reference>
<keyword evidence="9" id="KW-1185">Reference proteome</keyword>
<evidence type="ECO:0000256" key="4">
    <source>
        <dbReference type="ARBA" id="ARBA00022989"/>
    </source>
</evidence>
<dbReference type="PANTHER" id="PTHR30294:SF47">
    <property type="entry name" value="INNER MEMBRANE TRANSPORT PERMEASE YHHJ"/>
    <property type="match status" value="1"/>
</dbReference>
<dbReference type="InterPro" id="IPR013525">
    <property type="entry name" value="ABC2_TM"/>
</dbReference>
<keyword evidence="3 6" id="KW-0812">Transmembrane</keyword>
<dbReference type="PANTHER" id="PTHR30294">
    <property type="entry name" value="MEMBRANE COMPONENT OF ABC TRANSPORTER YHHJ-RELATED"/>
    <property type="match status" value="1"/>
</dbReference>
<name>A0A2K8KDI1_9RHOB</name>
<feature type="transmembrane region" description="Helical" evidence="6">
    <location>
        <begin position="180"/>
        <end position="205"/>
    </location>
</feature>
<evidence type="ECO:0000259" key="7">
    <source>
        <dbReference type="Pfam" id="PF12698"/>
    </source>
</evidence>
<feature type="transmembrane region" description="Helical" evidence="6">
    <location>
        <begin position="294"/>
        <end position="313"/>
    </location>
</feature>
<organism evidence="8 9">
    <name type="scientific">Roseinatronobacter bogoriensis subsp. barguzinensis</name>
    <dbReference type="NCBI Taxonomy" id="441209"/>
    <lineage>
        <taxon>Bacteria</taxon>
        <taxon>Pseudomonadati</taxon>
        <taxon>Pseudomonadota</taxon>
        <taxon>Alphaproteobacteria</taxon>
        <taxon>Rhodobacterales</taxon>
        <taxon>Paracoccaceae</taxon>
        <taxon>Roseinatronobacter</taxon>
    </lineage>
</organism>
<evidence type="ECO:0000256" key="6">
    <source>
        <dbReference type="SAM" id="Phobius"/>
    </source>
</evidence>
<dbReference type="KEGG" id="rbg:BG454_18125"/>
<dbReference type="InterPro" id="IPR051449">
    <property type="entry name" value="ABC-2_transporter_component"/>
</dbReference>
<dbReference type="Pfam" id="PF12698">
    <property type="entry name" value="ABC2_membrane_3"/>
    <property type="match status" value="1"/>
</dbReference>
<dbReference type="Proteomes" id="UP000228948">
    <property type="component" value="Chromosome"/>
</dbReference>
<evidence type="ECO:0000313" key="9">
    <source>
        <dbReference type="Proteomes" id="UP000228948"/>
    </source>
</evidence>
<protein>
    <submittedName>
        <fullName evidence="8">ABC transporter permease</fullName>
    </submittedName>
</protein>
<evidence type="ECO:0000256" key="2">
    <source>
        <dbReference type="ARBA" id="ARBA00022475"/>
    </source>
</evidence>